<dbReference type="GO" id="GO:0016020">
    <property type="term" value="C:membrane"/>
    <property type="evidence" value="ECO:0007669"/>
    <property type="project" value="TreeGrafter"/>
</dbReference>
<evidence type="ECO:0000313" key="2">
    <source>
        <dbReference type="EMBL" id="OMF44008.1"/>
    </source>
</evidence>
<evidence type="ECO:0000256" key="1">
    <source>
        <dbReference type="SAM" id="Phobius"/>
    </source>
</evidence>
<accession>A0A1R1DWW3</accession>
<feature type="transmembrane region" description="Helical" evidence="1">
    <location>
        <begin position="81"/>
        <end position="99"/>
    </location>
</feature>
<protein>
    <submittedName>
        <fullName evidence="2">Uncharacterized protein</fullName>
    </submittedName>
</protein>
<reference evidence="2 3" key="1">
    <citation type="submission" date="2016-11" db="EMBL/GenBank/DDBJ databases">
        <title>Paenibacillus species isolates.</title>
        <authorList>
            <person name="Beno S.M."/>
        </authorList>
    </citation>
    <scope>NUCLEOTIDE SEQUENCE [LARGE SCALE GENOMIC DNA]</scope>
    <source>
        <strain evidence="2 3">FSL R5-0378</strain>
    </source>
</reference>
<organism evidence="2 3">
    <name type="scientific">Paenibacillus rhizosphaerae</name>
    <dbReference type="NCBI Taxonomy" id="297318"/>
    <lineage>
        <taxon>Bacteria</taxon>
        <taxon>Bacillati</taxon>
        <taxon>Bacillota</taxon>
        <taxon>Bacilli</taxon>
        <taxon>Bacillales</taxon>
        <taxon>Paenibacillaceae</taxon>
        <taxon>Paenibacillus</taxon>
    </lineage>
</organism>
<keyword evidence="1" id="KW-1133">Transmembrane helix</keyword>
<dbReference type="PROSITE" id="PS50244">
    <property type="entry name" value="S5A_REDUCTASE"/>
    <property type="match status" value="1"/>
</dbReference>
<feature type="transmembrane region" description="Helical" evidence="1">
    <location>
        <begin position="173"/>
        <end position="192"/>
    </location>
</feature>
<sequence>MYGGEKKSWPQRVTIIAGECLFLIFVYWFLFINGNKAYLPVGNVQRNLILFVCCLVTFFRMSWMTIYLLRRGISWSEVGGVLLAFAVYYIGFPVLGSIHDDPLDGVDGIALFLFFTGSLINSLSEWLRDRWKKKEHNQGKLYTGGLFRYAIHINYFGDVIWVCGFAMLTRNIWSGLVPILLLLMFVFQNIPIHDQYLRKKYGLAFEVYEKKTKKLIPFIY</sequence>
<dbReference type="InterPro" id="IPR010721">
    <property type="entry name" value="UstE-like"/>
</dbReference>
<evidence type="ECO:0000313" key="3">
    <source>
        <dbReference type="Proteomes" id="UP000187172"/>
    </source>
</evidence>
<comment type="caution">
    <text evidence="2">The sequence shown here is derived from an EMBL/GenBank/DDBJ whole genome shotgun (WGS) entry which is preliminary data.</text>
</comment>
<dbReference type="EMBL" id="MRTP01000028">
    <property type="protein sequence ID" value="OMF44008.1"/>
    <property type="molecule type" value="Genomic_DNA"/>
</dbReference>
<feature type="transmembrane region" description="Helical" evidence="1">
    <location>
        <begin position="48"/>
        <end position="69"/>
    </location>
</feature>
<dbReference type="Pfam" id="PF06966">
    <property type="entry name" value="DUF1295"/>
    <property type="match status" value="1"/>
</dbReference>
<dbReference type="PANTHER" id="PTHR32251:SF17">
    <property type="entry name" value="STEROID 5-ALPHA REDUCTASE C-TERMINAL DOMAIN-CONTAINING PROTEIN"/>
    <property type="match status" value="1"/>
</dbReference>
<keyword evidence="3" id="KW-1185">Reference proteome</keyword>
<dbReference type="RefSeq" id="WP_076177044.1">
    <property type="nucleotide sequence ID" value="NZ_MRTP01000028.1"/>
</dbReference>
<dbReference type="AlphaFoldDB" id="A0A1R1DWW3"/>
<name>A0A1R1DWW3_9BACL</name>
<dbReference type="Gene3D" id="1.20.120.1630">
    <property type="match status" value="1"/>
</dbReference>
<feature type="transmembrane region" description="Helical" evidence="1">
    <location>
        <begin position="145"/>
        <end position="167"/>
    </location>
</feature>
<gene>
    <name evidence="2" type="ORF">BK138_35190</name>
</gene>
<keyword evidence="1" id="KW-0812">Transmembrane</keyword>
<dbReference type="PANTHER" id="PTHR32251">
    <property type="entry name" value="3-OXO-5-ALPHA-STEROID 4-DEHYDROGENASE"/>
    <property type="match status" value="1"/>
</dbReference>
<keyword evidence="1" id="KW-0472">Membrane</keyword>
<proteinExistence type="predicted"/>
<feature type="transmembrane region" description="Helical" evidence="1">
    <location>
        <begin position="12"/>
        <end position="32"/>
    </location>
</feature>
<dbReference type="Proteomes" id="UP000187172">
    <property type="component" value="Unassembled WGS sequence"/>
</dbReference>
<feature type="transmembrane region" description="Helical" evidence="1">
    <location>
        <begin position="105"/>
        <end position="124"/>
    </location>
</feature>